<feature type="transmembrane region" description="Helical" evidence="2">
    <location>
        <begin position="196"/>
        <end position="223"/>
    </location>
</feature>
<dbReference type="Gene3D" id="1.20.1530.20">
    <property type="match status" value="1"/>
</dbReference>
<proteinExistence type="inferred from homology"/>
<feature type="transmembrane region" description="Helical" evidence="2">
    <location>
        <begin position="108"/>
        <end position="127"/>
    </location>
</feature>
<organism evidence="3 4">
    <name type="scientific">Pocillopora meandrina</name>
    <dbReference type="NCBI Taxonomy" id="46732"/>
    <lineage>
        <taxon>Eukaryota</taxon>
        <taxon>Metazoa</taxon>
        <taxon>Cnidaria</taxon>
        <taxon>Anthozoa</taxon>
        <taxon>Hexacorallia</taxon>
        <taxon>Scleractinia</taxon>
        <taxon>Astrocoeniina</taxon>
        <taxon>Pocilloporidae</taxon>
        <taxon>Pocillopora</taxon>
    </lineage>
</organism>
<name>A0AAU9XNT0_9CNID</name>
<keyword evidence="4" id="KW-1185">Reference proteome</keyword>
<evidence type="ECO:0000256" key="1">
    <source>
        <dbReference type="ARBA" id="ARBA00006528"/>
    </source>
</evidence>
<evidence type="ECO:0008006" key="5">
    <source>
        <dbReference type="Google" id="ProtNLM"/>
    </source>
</evidence>
<comment type="similarity">
    <text evidence="1">Belongs to the bile acid:sodium symporter (BASS) (TC 2.A.28) family.</text>
</comment>
<dbReference type="Proteomes" id="UP001159428">
    <property type="component" value="Unassembled WGS sequence"/>
</dbReference>
<dbReference type="EMBL" id="CALNXJ010000055">
    <property type="protein sequence ID" value="CAH3154185.1"/>
    <property type="molecule type" value="Genomic_DNA"/>
</dbReference>
<keyword evidence="2" id="KW-1133">Transmembrane helix</keyword>
<feature type="transmembrane region" description="Helical" evidence="2">
    <location>
        <begin position="268"/>
        <end position="284"/>
    </location>
</feature>
<sequence length="438" mass="47405">MTFIGARNKLRHMNPTMAALNLPESEGSPEEISEKRPKLLTRVKAVVFKNFLSISLVFFVALGILVPEPGVFFSELPTHYVCVVGIFLHSGIKLKTGEVKDAFKAFKAMIWGVICILLITPIIGGHLTGLLPYTVTKGHATTNGVEINGSSSSTGGHSEGSSVLGPVFFQIGMQIYFIVPCTISSGVILTAQAGGAVALSVLLTVFCNLAAVFTVPPLVAWIINFENVRLDLVTFLIKLLLTVLLPLLVGKGLRYIPHVKPCVKKYSNTLKVISIILLTMIPWLKVSQASAQKAFTGFSVGSVFAVIGWGLAMHLLFIIIVIFPCFLLKLEKSALKSVVIMASQKSLAVAVSIAGYLPFTQAEQGLLSLPMILIHLGILVADSVWASWWFARDAKKEKEKADPGNMALNGDETTNQTTNDELDHLCCDANQQFHVSSV</sequence>
<dbReference type="PANTHER" id="PTHR18640:SF10">
    <property type="entry name" value="SODIUM_METABOLITE COTRANSPORTER BASS4, CHLOROPLASTIC-RELATED"/>
    <property type="match status" value="1"/>
</dbReference>
<protein>
    <recommendedName>
        <fullName evidence="5">Sodium/metabolite cotransporter BASS4, chloroplastic</fullName>
    </recommendedName>
</protein>
<reference evidence="3 4" key="1">
    <citation type="submission" date="2022-05" db="EMBL/GenBank/DDBJ databases">
        <authorList>
            <consortium name="Genoscope - CEA"/>
            <person name="William W."/>
        </authorList>
    </citation>
    <scope>NUCLEOTIDE SEQUENCE [LARGE SCALE GENOMIC DNA]</scope>
</reference>
<keyword evidence="2" id="KW-0472">Membrane</keyword>
<evidence type="ECO:0000313" key="4">
    <source>
        <dbReference type="Proteomes" id="UP001159428"/>
    </source>
</evidence>
<dbReference type="InterPro" id="IPR016833">
    <property type="entry name" value="Put_Na-Bile_cotransptr"/>
</dbReference>
<gene>
    <name evidence="3" type="ORF">PMEA_00027440</name>
</gene>
<dbReference type="AlphaFoldDB" id="A0AAU9XNT0"/>
<comment type="caution">
    <text evidence="3">The sequence shown here is derived from an EMBL/GenBank/DDBJ whole genome shotgun (WGS) entry which is preliminary data.</text>
</comment>
<evidence type="ECO:0000256" key="2">
    <source>
        <dbReference type="SAM" id="Phobius"/>
    </source>
</evidence>
<feature type="transmembrane region" description="Helical" evidence="2">
    <location>
        <begin position="371"/>
        <end position="391"/>
    </location>
</feature>
<keyword evidence="2" id="KW-0812">Transmembrane</keyword>
<dbReference type="Pfam" id="PF13593">
    <property type="entry name" value="SBF_like"/>
    <property type="match status" value="1"/>
</dbReference>
<accession>A0AAU9XNT0</accession>
<feature type="transmembrane region" description="Helical" evidence="2">
    <location>
        <begin position="46"/>
        <end position="66"/>
    </location>
</feature>
<feature type="transmembrane region" description="Helical" evidence="2">
    <location>
        <begin position="235"/>
        <end position="256"/>
    </location>
</feature>
<dbReference type="PANTHER" id="PTHR18640">
    <property type="entry name" value="SOLUTE CARRIER FAMILY 10 MEMBER 7"/>
    <property type="match status" value="1"/>
</dbReference>
<feature type="transmembrane region" description="Helical" evidence="2">
    <location>
        <begin position="304"/>
        <end position="326"/>
    </location>
</feature>
<feature type="transmembrane region" description="Helical" evidence="2">
    <location>
        <begin position="167"/>
        <end position="189"/>
    </location>
</feature>
<feature type="transmembrane region" description="Helical" evidence="2">
    <location>
        <begin position="338"/>
        <end position="359"/>
    </location>
</feature>
<dbReference type="InterPro" id="IPR038770">
    <property type="entry name" value="Na+/solute_symporter_sf"/>
</dbReference>
<evidence type="ECO:0000313" key="3">
    <source>
        <dbReference type="EMBL" id="CAH3154185.1"/>
    </source>
</evidence>